<dbReference type="PANTHER" id="PTHR17598:SF13">
    <property type="entry name" value="DNA POLYMERASE DELTA SUBUNIT 3"/>
    <property type="match status" value="1"/>
</dbReference>
<feature type="region of interest" description="Disordered" evidence="5">
    <location>
        <begin position="153"/>
        <end position="560"/>
    </location>
</feature>
<evidence type="ECO:0000313" key="6">
    <source>
        <dbReference type="EMBL" id="JAC72577.1"/>
    </source>
</evidence>
<organism evidence="6">
    <name type="scientific">Tetraselmis sp. GSL018</name>
    <dbReference type="NCBI Taxonomy" id="582737"/>
    <lineage>
        <taxon>Eukaryota</taxon>
        <taxon>Viridiplantae</taxon>
        <taxon>Chlorophyta</taxon>
        <taxon>core chlorophytes</taxon>
        <taxon>Chlorodendrophyceae</taxon>
        <taxon>Chlorodendrales</taxon>
        <taxon>Chlorodendraceae</taxon>
        <taxon>Tetraselmis</taxon>
    </lineage>
</organism>
<gene>
    <name evidence="6" type="primary">POLD3</name>
    <name evidence="6" type="ORF">TSPGSL018_30992</name>
</gene>
<dbReference type="GO" id="GO:0006271">
    <property type="term" value="P:DNA strand elongation involved in DNA replication"/>
    <property type="evidence" value="ECO:0007669"/>
    <property type="project" value="TreeGrafter"/>
</dbReference>
<evidence type="ECO:0000256" key="1">
    <source>
        <dbReference type="ARBA" id="ARBA00004123"/>
    </source>
</evidence>
<proteinExistence type="predicted"/>
<protein>
    <recommendedName>
        <fullName evidence="2">DNA polymerase delta subunit 3</fullName>
    </recommendedName>
</protein>
<evidence type="ECO:0000256" key="4">
    <source>
        <dbReference type="ARBA" id="ARBA00023242"/>
    </source>
</evidence>
<evidence type="ECO:0000256" key="2">
    <source>
        <dbReference type="ARBA" id="ARBA00017589"/>
    </source>
</evidence>
<dbReference type="AlphaFoldDB" id="A0A061RHZ6"/>
<dbReference type="InterPro" id="IPR041913">
    <property type="entry name" value="POLD3_sf"/>
</dbReference>
<dbReference type="Gene3D" id="3.90.1030.20">
    <property type="entry name" value="DNA polymerase delta, p66 (Cdc27) subunit, wHTH domain"/>
    <property type="match status" value="1"/>
</dbReference>
<dbReference type="InterPro" id="IPR019038">
    <property type="entry name" value="POLD3"/>
</dbReference>
<dbReference type="GO" id="GO:1904161">
    <property type="term" value="P:DNA synthesis involved in UV-damage excision repair"/>
    <property type="evidence" value="ECO:0007669"/>
    <property type="project" value="TreeGrafter"/>
</dbReference>
<evidence type="ECO:0000256" key="3">
    <source>
        <dbReference type="ARBA" id="ARBA00022705"/>
    </source>
</evidence>
<reference evidence="6" key="1">
    <citation type="submission" date="2014-05" db="EMBL/GenBank/DDBJ databases">
        <title>The transcriptome of the halophilic microalga Tetraselmis sp. GSL018 isolated from the Great Salt Lake, Utah.</title>
        <authorList>
            <person name="Jinkerson R.E."/>
            <person name="D'Adamo S."/>
            <person name="Posewitz M.C."/>
        </authorList>
    </citation>
    <scope>NUCLEOTIDE SEQUENCE</scope>
    <source>
        <strain evidence="6">GSL018</strain>
    </source>
</reference>
<name>A0A061RHZ6_9CHLO</name>
<sequence length="560" mass="57132">MSPKTTDEILESLEIAVGEKLQVMTYKAVCREYGVRANTAKQLLFEFAEKHRSRVSAVYCLSGLTKGAASKEVVRLVAAGSLASSREELAVVHGIHVFSVQPRIPKDPAEITESDKSAAEESMQSLLSGTGGGGWLADNRFSHVKAPFVSRSAAAPAGDPSSHGAAGAAAAAAAVEAEKPRRPQTGPPAAATVKAEPAQGNPQAEAKDAPKAAAKPADAPAAGGAKRRSPKGKSAKGSLGALWNRVPPKKEGPSGSDPALAEAAAPVPPAASKDEESEDEEEEEDPIQVLNAANRSRRRCIVEDDDDEEEEEVGEEHGSGAGARHGVGGAGKGHGPPGTADAAEAAGAAPSGEDSDPDADAAEANKENTAEAPAKQKGKKRGPPKGRSGGKGPSGRAKRGNPATESGAPGDSDVEEPSKPRTKRAKSSAGGDAADGCGTGEDPDRAKPSALASAFAKQGDAQPAKASSRPQKLVERTYFDDQGREVTELVPEDGEAVAVDQEAPKDPPRGDSSGGKAEPKRGSPAKPKPGPKKPSGAGSKANPGNKKQQQGIMSFFGKKP</sequence>
<dbReference type="GO" id="GO:0043625">
    <property type="term" value="C:delta DNA polymerase complex"/>
    <property type="evidence" value="ECO:0007669"/>
    <property type="project" value="InterPro"/>
</dbReference>
<dbReference type="PANTHER" id="PTHR17598">
    <property type="entry name" value="DNA POLYMERASE DELTA SUBUNIT 3"/>
    <property type="match status" value="1"/>
</dbReference>
<feature type="compositionally biased region" description="Low complexity" evidence="5">
    <location>
        <begin position="153"/>
        <end position="174"/>
    </location>
</feature>
<feature type="region of interest" description="Disordered" evidence="5">
    <location>
        <begin position="106"/>
        <end position="130"/>
    </location>
</feature>
<dbReference type="GO" id="GO:0006297">
    <property type="term" value="P:nucleotide-excision repair, DNA gap filling"/>
    <property type="evidence" value="ECO:0007669"/>
    <property type="project" value="TreeGrafter"/>
</dbReference>
<dbReference type="GO" id="GO:0003887">
    <property type="term" value="F:DNA-directed DNA polymerase activity"/>
    <property type="evidence" value="ECO:0007669"/>
    <property type="project" value="TreeGrafter"/>
</dbReference>
<keyword evidence="3" id="KW-0235">DNA replication</keyword>
<keyword evidence="4" id="KW-0539">Nucleus</keyword>
<evidence type="ECO:0000256" key="5">
    <source>
        <dbReference type="SAM" id="MobiDB-lite"/>
    </source>
</evidence>
<dbReference type="FunFam" id="3.90.1030.20:FF:000002">
    <property type="entry name" value="DNA polymerase delta subunit"/>
    <property type="match status" value="1"/>
</dbReference>
<feature type="compositionally biased region" description="Basic and acidic residues" evidence="5">
    <location>
        <begin position="106"/>
        <end position="119"/>
    </location>
</feature>
<dbReference type="Pfam" id="PF09507">
    <property type="entry name" value="CDC27"/>
    <property type="match status" value="1"/>
</dbReference>
<feature type="compositionally biased region" description="Low complexity" evidence="5">
    <location>
        <begin position="337"/>
        <end position="352"/>
    </location>
</feature>
<feature type="compositionally biased region" description="Acidic residues" evidence="5">
    <location>
        <begin position="275"/>
        <end position="286"/>
    </location>
</feature>
<dbReference type="EMBL" id="GBEZ01013408">
    <property type="protein sequence ID" value="JAC72577.1"/>
    <property type="molecule type" value="Transcribed_RNA"/>
</dbReference>
<feature type="compositionally biased region" description="Gly residues" evidence="5">
    <location>
        <begin position="319"/>
        <end position="336"/>
    </location>
</feature>
<comment type="subcellular location">
    <subcellularLocation>
        <location evidence="1">Nucleus</location>
    </subcellularLocation>
</comment>
<accession>A0A061RHZ6</accession>
<feature type="non-terminal residue" evidence="6">
    <location>
        <position position="560"/>
    </location>
</feature>
<feature type="compositionally biased region" description="Acidic residues" evidence="5">
    <location>
        <begin position="303"/>
        <end position="314"/>
    </location>
</feature>
<feature type="compositionally biased region" description="Low complexity" evidence="5">
    <location>
        <begin position="211"/>
        <end position="224"/>
    </location>
</feature>
<feature type="compositionally biased region" description="Basic and acidic residues" evidence="5">
    <location>
        <begin position="472"/>
        <end position="487"/>
    </location>
</feature>
<feature type="compositionally biased region" description="Basic residues" evidence="5">
    <location>
        <begin position="225"/>
        <end position="234"/>
    </location>
</feature>